<sequence>MHAIAVPVQKLEFIQLNQLAGRFAVLKRKAIASTFCLSISQFDI</sequence>
<organism evidence="1 2">
    <name type="scientific">Mesorhizobium prunaredense</name>
    <dbReference type="NCBI Taxonomy" id="1631249"/>
    <lineage>
        <taxon>Bacteria</taxon>
        <taxon>Pseudomonadati</taxon>
        <taxon>Pseudomonadota</taxon>
        <taxon>Alphaproteobacteria</taxon>
        <taxon>Hyphomicrobiales</taxon>
        <taxon>Phyllobacteriaceae</taxon>
        <taxon>Mesorhizobium</taxon>
    </lineage>
</organism>
<proteinExistence type="predicted"/>
<gene>
    <name evidence="1" type="ORF">BQ8794_50614</name>
</gene>
<dbReference type="EMBL" id="FTPD01000045">
    <property type="protein sequence ID" value="SIT58512.1"/>
    <property type="molecule type" value="Genomic_DNA"/>
</dbReference>
<keyword evidence="2" id="KW-1185">Reference proteome</keyword>
<evidence type="ECO:0000313" key="2">
    <source>
        <dbReference type="Proteomes" id="UP000188388"/>
    </source>
</evidence>
<dbReference type="AlphaFoldDB" id="A0A1R3VI32"/>
<reference evidence="2" key="1">
    <citation type="submission" date="2017-01" db="EMBL/GenBank/DDBJ databases">
        <authorList>
            <person name="Brunel B."/>
        </authorList>
    </citation>
    <scope>NUCLEOTIDE SEQUENCE [LARGE SCALE GENOMIC DNA]</scope>
</reference>
<dbReference type="STRING" id="1631249.BQ8794_50614"/>
<name>A0A1R3VI32_9HYPH</name>
<evidence type="ECO:0000313" key="1">
    <source>
        <dbReference type="EMBL" id="SIT58512.1"/>
    </source>
</evidence>
<accession>A0A1R3VI32</accession>
<protein>
    <submittedName>
        <fullName evidence="1">Uncharacterized protein</fullName>
    </submittedName>
</protein>
<dbReference type="Proteomes" id="UP000188388">
    <property type="component" value="Unassembled WGS sequence"/>
</dbReference>